<dbReference type="PANTHER" id="PTHR33884">
    <property type="entry name" value="UPF0410 PROTEIN YMGE"/>
    <property type="match status" value="1"/>
</dbReference>
<dbReference type="GO" id="GO:0005886">
    <property type="term" value="C:plasma membrane"/>
    <property type="evidence" value="ECO:0007669"/>
    <property type="project" value="UniProtKB-SubCell"/>
</dbReference>
<dbReference type="Pfam" id="PF04226">
    <property type="entry name" value="Transgly_assoc"/>
    <property type="match status" value="1"/>
</dbReference>
<evidence type="ECO:0000256" key="4">
    <source>
        <dbReference type="ARBA" id="ARBA00022692"/>
    </source>
</evidence>
<keyword evidence="5 7" id="KW-1133">Transmembrane helix</keyword>
<dbReference type="InterPro" id="IPR007341">
    <property type="entry name" value="Transgly_assoc"/>
</dbReference>
<dbReference type="Proteomes" id="UP000026941">
    <property type="component" value="Unassembled WGS sequence"/>
</dbReference>
<comment type="similarity">
    <text evidence="2">Belongs to the UPF0410 family.</text>
</comment>
<comment type="caution">
    <text evidence="8">The sequence shown here is derived from an EMBL/GenBank/DDBJ whole genome shotgun (WGS) entry which is preliminary data.</text>
</comment>
<evidence type="ECO:0000313" key="8">
    <source>
        <dbReference type="EMBL" id="GAJ95962.1"/>
    </source>
</evidence>
<dbReference type="RefSeq" id="WP_007693459.1">
    <property type="nucleotide sequence ID" value="NZ_BAYX01000014.1"/>
</dbReference>
<proteinExistence type="inferred from homology"/>
<reference evidence="8 9" key="1">
    <citation type="submission" date="2014-05" db="EMBL/GenBank/DDBJ databases">
        <title>Whole genome shotgun sequence of Rhizobium rhizogenes NBRC 13257.</title>
        <authorList>
            <person name="Katano-Makiyama Y."/>
            <person name="Hosoyama A."/>
            <person name="Hashimoto M."/>
            <person name="Hosoyama Y."/>
            <person name="Noguchi M."/>
            <person name="Tsuchikane K."/>
            <person name="Kimura A."/>
            <person name="Ohji S."/>
            <person name="Ichikawa N."/>
            <person name="Yamazoe A."/>
            <person name="Fujita N."/>
        </authorList>
    </citation>
    <scope>NUCLEOTIDE SEQUENCE [LARGE SCALE GENOMIC DNA]</scope>
    <source>
        <strain evidence="8 9">NBRC 13257</strain>
    </source>
</reference>
<protein>
    <recommendedName>
        <fullName evidence="10">GlsB/YeaQ/YmgE family stress response membrane protein</fullName>
    </recommendedName>
</protein>
<keyword evidence="6 7" id="KW-0472">Membrane</keyword>
<dbReference type="PANTHER" id="PTHR33884:SF3">
    <property type="entry name" value="UPF0410 PROTEIN YMGE"/>
    <property type="match status" value="1"/>
</dbReference>
<accession>A0AA87QEU0</accession>
<evidence type="ECO:0000313" key="9">
    <source>
        <dbReference type="Proteomes" id="UP000026941"/>
    </source>
</evidence>
<feature type="transmembrane region" description="Helical" evidence="7">
    <location>
        <begin position="63"/>
        <end position="84"/>
    </location>
</feature>
<evidence type="ECO:0000256" key="6">
    <source>
        <dbReference type="ARBA" id="ARBA00023136"/>
    </source>
</evidence>
<name>A0AA87QEU0_RHIRH</name>
<evidence type="ECO:0008006" key="10">
    <source>
        <dbReference type="Google" id="ProtNLM"/>
    </source>
</evidence>
<gene>
    <name evidence="8" type="ORF">RRH01S_14_01150</name>
</gene>
<organism evidence="8 9">
    <name type="scientific">Rhizobium rhizogenes NBRC 13257</name>
    <dbReference type="NCBI Taxonomy" id="1220581"/>
    <lineage>
        <taxon>Bacteria</taxon>
        <taxon>Pseudomonadati</taxon>
        <taxon>Pseudomonadota</taxon>
        <taxon>Alphaproteobacteria</taxon>
        <taxon>Hyphomicrobiales</taxon>
        <taxon>Rhizobiaceae</taxon>
        <taxon>Rhizobium/Agrobacterium group</taxon>
        <taxon>Rhizobium</taxon>
    </lineage>
</organism>
<evidence type="ECO:0000256" key="3">
    <source>
        <dbReference type="ARBA" id="ARBA00022475"/>
    </source>
</evidence>
<keyword evidence="4 7" id="KW-0812">Transmembrane</keyword>
<comment type="subcellular location">
    <subcellularLocation>
        <location evidence="1">Cell membrane</location>
        <topology evidence="1">Multi-pass membrane protein</topology>
    </subcellularLocation>
</comment>
<evidence type="ECO:0000256" key="7">
    <source>
        <dbReference type="SAM" id="Phobius"/>
    </source>
</evidence>
<evidence type="ECO:0000256" key="2">
    <source>
        <dbReference type="ARBA" id="ARBA00011006"/>
    </source>
</evidence>
<dbReference type="AlphaFoldDB" id="A0AA87QEU0"/>
<feature type="transmembrane region" description="Helical" evidence="7">
    <location>
        <begin position="31"/>
        <end position="51"/>
    </location>
</feature>
<keyword evidence="3" id="KW-1003">Cell membrane</keyword>
<feature type="transmembrane region" description="Helical" evidence="7">
    <location>
        <begin position="7"/>
        <end position="25"/>
    </location>
</feature>
<evidence type="ECO:0000256" key="1">
    <source>
        <dbReference type="ARBA" id="ARBA00004651"/>
    </source>
</evidence>
<evidence type="ECO:0000256" key="5">
    <source>
        <dbReference type="ARBA" id="ARBA00022989"/>
    </source>
</evidence>
<dbReference type="EMBL" id="BAYX01000014">
    <property type="protein sequence ID" value="GAJ95962.1"/>
    <property type="molecule type" value="Genomic_DNA"/>
</dbReference>
<sequence length="85" mass="8557">MSIGTEAWVVFLLIGLVAGFLASLIVGGGGGLIGCLVSGVIGAFVGGFLFNWFGISLGIESPLVVEIIHATVGAIVVVLFARLIA</sequence>